<name>A0A5P1MTQ0_ECOLX</name>
<proteinExistence type="predicted"/>
<reference evidence="1" key="1">
    <citation type="submission" date="2019-06" db="EMBL/GenBank/DDBJ databases">
        <title>Genomic and phenotypic analysis of NDM-1-producing atypical Enteroaggregative Escherichia coli causing a fatal outbreak.</title>
        <authorList>
            <person name="Bai L."/>
        </authorList>
    </citation>
    <scope>NUCLEOTIDE SEQUENCE</scope>
    <source>
        <strain evidence="1">13ZX36</strain>
        <plasmid evidence="1">p13ZX36-90</plasmid>
    </source>
</reference>
<keyword evidence="1" id="KW-0614">Plasmid</keyword>
<dbReference type="EMBL" id="MN101855">
    <property type="protein sequence ID" value="QEI46191.1"/>
    <property type="molecule type" value="Genomic_DNA"/>
</dbReference>
<protein>
    <submittedName>
        <fullName evidence="1">Uncharacterized protein</fullName>
    </submittedName>
</protein>
<evidence type="ECO:0000313" key="1">
    <source>
        <dbReference type="EMBL" id="QEI46191.1"/>
    </source>
</evidence>
<gene>
    <name evidence="1" type="ORF">p13ZX36-90_00114</name>
</gene>
<sequence length="48" mass="5596">MKLVALHFCQPKPEIPTGTLKESDITWEHSTRELVDITAEQYRQPVCR</sequence>
<organism evidence="1">
    <name type="scientific">Escherichia coli</name>
    <dbReference type="NCBI Taxonomy" id="562"/>
    <lineage>
        <taxon>Bacteria</taxon>
        <taxon>Pseudomonadati</taxon>
        <taxon>Pseudomonadota</taxon>
        <taxon>Gammaproteobacteria</taxon>
        <taxon>Enterobacterales</taxon>
        <taxon>Enterobacteriaceae</taxon>
        <taxon>Escherichia</taxon>
    </lineage>
</organism>
<accession>A0A5P1MTQ0</accession>
<geneLocation type="plasmid" evidence="1">
    <name>p13ZX36-90</name>
</geneLocation>
<dbReference type="AlphaFoldDB" id="A0A5P1MTQ0"/>